<name>A0ABR5W754_9VIBR</name>
<proteinExistence type="predicted"/>
<keyword evidence="2" id="KW-1185">Reference proteome</keyword>
<comment type="caution">
    <text evidence="1">The sequence shown here is derived from an EMBL/GenBank/DDBJ whole genome shotgun (WGS) entry which is preliminary data.</text>
</comment>
<evidence type="ECO:0000313" key="1">
    <source>
        <dbReference type="EMBL" id="KYN91036.1"/>
    </source>
</evidence>
<dbReference type="Proteomes" id="UP000075609">
    <property type="component" value="Unassembled WGS sequence"/>
</dbReference>
<protein>
    <submittedName>
        <fullName evidence="1">Uncharacterized protein</fullName>
    </submittedName>
</protein>
<organism evidence="1 2">
    <name type="scientific">Vibrio cidicii</name>
    <dbReference type="NCBI Taxonomy" id="1763883"/>
    <lineage>
        <taxon>Bacteria</taxon>
        <taxon>Pseudomonadati</taxon>
        <taxon>Pseudomonadota</taxon>
        <taxon>Gammaproteobacteria</taxon>
        <taxon>Vibrionales</taxon>
        <taxon>Vibrionaceae</taxon>
        <taxon>Vibrio</taxon>
    </lineage>
</organism>
<reference evidence="1 2" key="1">
    <citation type="submission" date="2015-12" db="EMBL/GenBank/DDBJ databases">
        <authorList>
            <person name="Tarr C.L."/>
            <person name="Gladney L.M."/>
        </authorList>
    </citation>
    <scope>NUCLEOTIDE SEQUENCE [LARGE SCALE GENOMIC DNA]</scope>
    <source>
        <strain evidence="1 2">1048-83</strain>
    </source>
</reference>
<dbReference type="RefSeq" id="WP_061898713.1">
    <property type="nucleotide sequence ID" value="NZ_LOBP01000001.1"/>
</dbReference>
<sequence length="401" mass="45632">MYIPSRFLFQLMVSEKVGVFCESNSIGDKAIIAKLPTSTIKAIALGAKVEFLVFLSEYTMNSRHIALALKVYDMADNPFHAILPLRWKNKNNMLTAGFFNKELEISIFDDTDASVLNGNIRIETNFKNKRLLHLLENFQFESSNNFTKMNRFMDLICSTITDNSPTTITTFKFKASLSQIKSILTYHANEQGVTSYNVMSDIDGTRQERQIYQALCLMINSQTYLSPLVKIGSKERELTDVLTIMDNGGVIVLESKCLQMNFDSLSKNLVKTSSNLIKHCKKAIGQIEGSYKAIKRGEDVYTDEGDALAFNVQSKCYGIVLIDEYRHSNDWGEIINHLKEVSEKHNIIINIVTISELIYTMKLSCSCIKNFALLLEKRYELCTKEESINVNFRDYSLPQLP</sequence>
<evidence type="ECO:0000313" key="2">
    <source>
        <dbReference type="Proteomes" id="UP000075609"/>
    </source>
</evidence>
<accession>A0ABR5W754</accession>
<dbReference type="EMBL" id="LOBP01000001">
    <property type="protein sequence ID" value="KYN91036.1"/>
    <property type="molecule type" value="Genomic_DNA"/>
</dbReference>
<gene>
    <name evidence="1" type="ORF">ATY35_00155</name>
</gene>